<dbReference type="PANTHER" id="PTHR24356:SF163">
    <property type="entry name" value="3-PHOSPHOINOSITIDE-DEPENDENT PROTEIN KINASE 1-RELATED"/>
    <property type="match status" value="1"/>
</dbReference>
<keyword evidence="2" id="KW-0723">Serine/threonine-protein kinase</keyword>
<comment type="catalytic activity">
    <reaction evidence="8">
        <text>L-seryl-[protein] + ATP = O-phospho-L-seryl-[protein] + ADP + H(+)</text>
        <dbReference type="Rhea" id="RHEA:17989"/>
        <dbReference type="Rhea" id="RHEA-COMP:9863"/>
        <dbReference type="Rhea" id="RHEA-COMP:11604"/>
        <dbReference type="ChEBI" id="CHEBI:15378"/>
        <dbReference type="ChEBI" id="CHEBI:29999"/>
        <dbReference type="ChEBI" id="CHEBI:30616"/>
        <dbReference type="ChEBI" id="CHEBI:83421"/>
        <dbReference type="ChEBI" id="CHEBI:456216"/>
        <dbReference type="EC" id="2.7.11.1"/>
    </reaction>
</comment>
<evidence type="ECO:0000313" key="12">
    <source>
        <dbReference type="EMBL" id="OQR83335.1"/>
    </source>
</evidence>
<dbReference type="PROSITE" id="PS00108">
    <property type="entry name" value="PROTEIN_KINASE_ST"/>
    <property type="match status" value="1"/>
</dbReference>
<evidence type="ECO:0000256" key="9">
    <source>
        <dbReference type="PROSITE-ProRule" id="PRU10141"/>
    </source>
</evidence>
<keyword evidence="5 12" id="KW-0418">Kinase</keyword>
<dbReference type="GO" id="GO:0004674">
    <property type="term" value="F:protein serine/threonine kinase activity"/>
    <property type="evidence" value="ECO:0007669"/>
    <property type="project" value="UniProtKB-KW"/>
</dbReference>
<dbReference type="InterPro" id="IPR017441">
    <property type="entry name" value="Protein_kinase_ATP_BS"/>
</dbReference>
<dbReference type="Gene3D" id="3.60.21.10">
    <property type="match status" value="1"/>
</dbReference>
<evidence type="ECO:0000256" key="4">
    <source>
        <dbReference type="ARBA" id="ARBA00022741"/>
    </source>
</evidence>
<evidence type="ECO:0000256" key="5">
    <source>
        <dbReference type="ARBA" id="ARBA00022777"/>
    </source>
</evidence>
<organism evidence="12 13">
    <name type="scientific">Achlya hypogyna</name>
    <name type="common">Oomycete</name>
    <name type="synonym">Protoachlya hypogyna</name>
    <dbReference type="NCBI Taxonomy" id="1202772"/>
    <lineage>
        <taxon>Eukaryota</taxon>
        <taxon>Sar</taxon>
        <taxon>Stramenopiles</taxon>
        <taxon>Oomycota</taxon>
        <taxon>Saprolegniomycetes</taxon>
        <taxon>Saprolegniales</taxon>
        <taxon>Achlyaceae</taxon>
        <taxon>Achlya</taxon>
    </lineage>
</organism>
<dbReference type="AlphaFoldDB" id="A0A1V9YC75"/>
<feature type="binding site" evidence="9">
    <location>
        <position position="101"/>
    </location>
    <ligand>
        <name>ATP</name>
        <dbReference type="ChEBI" id="CHEBI:30616"/>
    </ligand>
</feature>
<dbReference type="EMBL" id="JNBR01002226">
    <property type="protein sequence ID" value="OQR83335.1"/>
    <property type="molecule type" value="Genomic_DNA"/>
</dbReference>
<evidence type="ECO:0000256" key="8">
    <source>
        <dbReference type="ARBA" id="ARBA00048679"/>
    </source>
</evidence>
<evidence type="ECO:0000256" key="3">
    <source>
        <dbReference type="ARBA" id="ARBA00022679"/>
    </source>
</evidence>
<reference evidence="12 13" key="1">
    <citation type="journal article" date="2014" name="Genome Biol. Evol.">
        <title>The secreted proteins of Achlya hypogyna and Thraustotheca clavata identify the ancestral oomycete secretome and reveal gene acquisitions by horizontal gene transfer.</title>
        <authorList>
            <person name="Misner I."/>
            <person name="Blouin N."/>
            <person name="Leonard G."/>
            <person name="Richards T.A."/>
            <person name="Lane C.E."/>
        </authorList>
    </citation>
    <scope>NUCLEOTIDE SEQUENCE [LARGE SCALE GENOMIC DNA]</scope>
    <source>
        <strain evidence="12 13">ATCC 48635</strain>
    </source>
</reference>
<evidence type="ECO:0000256" key="1">
    <source>
        <dbReference type="ARBA" id="ARBA00012513"/>
    </source>
</evidence>
<sequence length="748" mass="83727">MTKWQTGNFDIGRSPDNDSDTRRGGVIFWICQAPPVDEGEQQYVAWRRTPEVSCAVAWLVKESAEKPKAIDFVLEQELGQGNFSKVFLATHKETKEKFAIKVIEKQRIMRLKIRHPNIFNEVNMEKAVLNTLRHPNIIRLYHTYQDATNLYFLMEYITNGELWDALTLCGKQVGCTEGLARFYAADIINALEYMAANGIVHRDLKPENMILSKEDGHLRIVDFGTAKNLKDHTLNGPNFVGTPGSHLSFNGPTDNDLEYMSPETIDNKAVDTTSDLWALGCVLYQLLTGDTPFQGGSPYLCFLKVQAGVYDLPPFLSDEARDLIAQLLQPTPTQRLGAQGFQALKDHPFFAGIDFANHMAAAPPNSTLDDKFITEAAKQIHRFVQTGHGSPPAVLQQAVALAHPRKPRLMHVLNRMQLLQHPAVYPWFFATAASGRCLYATKRGYVGWTHGVQNEWKAPFDFALVSGPALGHAAALAEKDGLGGSNWATELVRFKDALRAVNDRHPAFVVLSGNMTHATPDQKYYRAQLDAFQASLATLDSAIRLVFVPGDHVFSEAHEELYKQDFGDDYYSLWLGGVKCLVLNSSLWLHSLRADDARLHERFLAQEEWLRKELEHGALCAQVLCVFSHHPLFVHEKDEDTLFMETESNNNATPLPWTVPKETRLPLIELFGASKVHGVFSGHYHRSFHERFARAAKDAAEDEDGAPQGGMCDVVVTASFAEKTMFHLVHVEQTGLQIQLVAVDDAPL</sequence>
<evidence type="ECO:0000256" key="6">
    <source>
        <dbReference type="ARBA" id="ARBA00022840"/>
    </source>
</evidence>
<dbReference type="FunFam" id="3.30.200.20:FF:000042">
    <property type="entry name" value="Aurora kinase A"/>
    <property type="match status" value="1"/>
</dbReference>
<dbReference type="InterPro" id="IPR011009">
    <property type="entry name" value="Kinase-like_dom_sf"/>
</dbReference>
<evidence type="ECO:0000259" key="11">
    <source>
        <dbReference type="PROSITE" id="PS50011"/>
    </source>
</evidence>
<dbReference type="SUPFAM" id="SSF56300">
    <property type="entry name" value="Metallo-dependent phosphatases"/>
    <property type="match status" value="1"/>
</dbReference>
<dbReference type="FunFam" id="1.10.510.10:FF:000571">
    <property type="entry name" value="Maternal embryonic leucine zipper kinase"/>
    <property type="match status" value="1"/>
</dbReference>
<accession>A0A1V9YC75</accession>
<dbReference type="OrthoDB" id="347657at2759"/>
<keyword evidence="4 9" id="KW-0547">Nucleotide-binding</keyword>
<evidence type="ECO:0000256" key="2">
    <source>
        <dbReference type="ARBA" id="ARBA00022527"/>
    </source>
</evidence>
<comment type="caution">
    <text evidence="12">The sequence shown here is derived from an EMBL/GenBank/DDBJ whole genome shotgun (WGS) entry which is preliminary data.</text>
</comment>
<dbReference type="EC" id="2.7.11.1" evidence="1"/>
<evidence type="ECO:0000256" key="10">
    <source>
        <dbReference type="SAM" id="MobiDB-lite"/>
    </source>
</evidence>
<proteinExistence type="predicted"/>
<evidence type="ECO:0000313" key="13">
    <source>
        <dbReference type="Proteomes" id="UP000243579"/>
    </source>
</evidence>
<dbReference type="PANTHER" id="PTHR24356">
    <property type="entry name" value="SERINE/THREONINE-PROTEIN KINASE"/>
    <property type="match status" value="1"/>
</dbReference>
<dbReference type="InterPro" id="IPR029052">
    <property type="entry name" value="Metallo-depent_PP-like"/>
</dbReference>
<keyword evidence="3" id="KW-0808">Transferase</keyword>
<dbReference type="GO" id="GO:0005524">
    <property type="term" value="F:ATP binding"/>
    <property type="evidence" value="ECO:0007669"/>
    <property type="project" value="UniProtKB-UniRule"/>
</dbReference>
<protein>
    <recommendedName>
        <fullName evidence="1">non-specific serine/threonine protein kinase</fullName>
        <ecNumber evidence="1">2.7.11.1</ecNumber>
    </recommendedName>
</protein>
<dbReference type="PROSITE" id="PS50011">
    <property type="entry name" value="PROTEIN_KINASE_DOM"/>
    <property type="match status" value="1"/>
</dbReference>
<comment type="catalytic activity">
    <reaction evidence="7">
        <text>L-threonyl-[protein] + ATP = O-phospho-L-threonyl-[protein] + ADP + H(+)</text>
        <dbReference type="Rhea" id="RHEA:46608"/>
        <dbReference type="Rhea" id="RHEA-COMP:11060"/>
        <dbReference type="Rhea" id="RHEA-COMP:11605"/>
        <dbReference type="ChEBI" id="CHEBI:15378"/>
        <dbReference type="ChEBI" id="CHEBI:30013"/>
        <dbReference type="ChEBI" id="CHEBI:30616"/>
        <dbReference type="ChEBI" id="CHEBI:61977"/>
        <dbReference type="ChEBI" id="CHEBI:456216"/>
        <dbReference type="EC" id="2.7.11.1"/>
    </reaction>
</comment>
<evidence type="ECO:0000256" key="7">
    <source>
        <dbReference type="ARBA" id="ARBA00047899"/>
    </source>
</evidence>
<dbReference type="SUPFAM" id="SSF56112">
    <property type="entry name" value="Protein kinase-like (PK-like)"/>
    <property type="match status" value="1"/>
</dbReference>
<dbReference type="Gene3D" id="3.30.200.20">
    <property type="entry name" value="Phosphorylase Kinase, domain 1"/>
    <property type="match status" value="1"/>
</dbReference>
<feature type="domain" description="Protein kinase" evidence="11">
    <location>
        <begin position="72"/>
        <end position="350"/>
    </location>
</feature>
<dbReference type="InterPro" id="IPR000719">
    <property type="entry name" value="Prot_kinase_dom"/>
</dbReference>
<gene>
    <name evidence="12" type="ORF">ACHHYP_14808</name>
</gene>
<dbReference type="SMART" id="SM00220">
    <property type="entry name" value="S_TKc"/>
    <property type="match status" value="1"/>
</dbReference>
<dbReference type="Proteomes" id="UP000243579">
    <property type="component" value="Unassembled WGS sequence"/>
</dbReference>
<feature type="region of interest" description="Disordered" evidence="10">
    <location>
        <begin position="1"/>
        <end position="20"/>
    </location>
</feature>
<keyword evidence="6 9" id="KW-0067">ATP-binding</keyword>
<dbReference type="Gene3D" id="1.10.510.10">
    <property type="entry name" value="Transferase(Phosphotransferase) domain 1"/>
    <property type="match status" value="1"/>
</dbReference>
<dbReference type="InterPro" id="IPR008271">
    <property type="entry name" value="Ser/Thr_kinase_AS"/>
</dbReference>
<dbReference type="Pfam" id="PF00069">
    <property type="entry name" value="Pkinase"/>
    <property type="match status" value="1"/>
</dbReference>
<name>A0A1V9YC75_ACHHY</name>
<dbReference type="InterPro" id="IPR050236">
    <property type="entry name" value="Ser_Thr_kinase_AGC"/>
</dbReference>
<dbReference type="STRING" id="1202772.A0A1V9YC75"/>
<keyword evidence="13" id="KW-1185">Reference proteome</keyword>
<dbReference type="GO" id="GO:0035556">
    <property type="term" value="P:intracellular signal transduction"/>
    <property type="evidence" value="ECO:0007669"/>
    <property type="project" value="TreeGrafter"/>
</dbReference>
<dbReference type="PROSITE" id="PS00107">
    <property type="entry name" value="PROTEIN_KINASE_ATP"/>
    <property type="match status" value="1"/>
</dbReference>